<dbReference type="EMBL" id="DSIY01000348">
    <property type="protein sequence ID" value="HEG92699.1"/>
    <property type="molecule type" value="Genomic_DNA"/>
</dbReference>
<gene>
    <name evidence="5" type="ORF">ENP34_14870</name>
</gene>
<accession>A0A831TKY9</accession>
<keyword evidence="2 4" id="KW-0663">Pyridoxal phosphate</keyword>
<protein>
    <submittedName>
        <fullName evidence="5">Aminotransferase class V-fold PLP-dependent enzyme</fullName>
    </submittedName>
</protein>
<dbReference type="AlphaFoldDB" id="A0A831TKY9"/>
<keyword evidence="5" id="KW-0032">Aminotransferase</keyword>
<comment type="similarity">
    <text evidence="3">Belongs to the SelA family.</text>
</comment>
<organism evidence="5">
    <name type="scientific">Thermorudis peleae</name>
    <dbReference type="NCBI Taxonomy" id="1382356"/>
    <lineage>
        <taxon>Bacteria</taxon>
        <taxon>Pseudomonadati</taxon>
        <taxon>Thermomicrobiota</taxon>
        <taxon>Thermomicrobia</taxon>
        <taxon>Thermomicrobia incertae sedis</taxon>
        <taxon>Thermorudis</taxon>
    </lineage>
</organism>
<comment type="caution">
    <text evidence="5">The sequence shown here is derived from an EMBL/GenBank/DDBJ whole genome shotgun (WGS) entry which is preliminary data.</text>
</comment>
<dbReference type="Pfam" id="PF03841">
    <property type="entry name" value="SelA"/>
    <property type="match status" value="1"/>
</dbReference>
<sequence length="406" mass="43037">MGIYELLGVRPVINAAGPLTRLGGMPLHPDVLSAMREAAQQCVPMELLQEAARRFLAEVTGAEAGYVTAGAAAGLALAAAACIARLDPAAMDRLPDTSGLRNEIVIQRPHLNAYTRALRLAGATLVEVGYLGFPGQGITWPWQIEAAITERTAAIAYAAQPGPRSVGAVPLDQVVAIARRHGLPAIVDAAAALPPVENLRRFIAAGADLVAFSGGKAIGGPQATGILVGRAELTDSVALQHQDMDIYPETWAWRERFLETGRLPGPPHHGLGRAMKVGKEEIAGLIAALRRFLALDHAAERRQQVTQLQSILDAVAGLPAVRSTELRDEPEGGWPVAIVRLDERALGRPVERVVNELLAGEPAIAVSQSYLHLRAIGLNASTMQPGEAERVAQRLRAVLGASYVRG</sequence>
<dbReference type="GO" id="GO:0008483">
    <property type="term" value="F:transaminase activity"/>
    <property type="evidence" value="ECO:0007669"/>
    <property type="project" value="UniProtKB-KW"/>
</dbReference>
<evidence type="ECO:0000313" key="5">
    <source>
        <dbReference type="EMBL" id="HEG92699.1"/>
    </source>
</evidence>
<comment type="cofactor">
    <cofactor evidence="1 4">
        <name>pyridoxal 5'-phosphate</name>
        <dbReference type="ChEBI" id="CHEBI:597326"/>
    </cofactor>
</comment>
<dbReference type="InterPro" id="IPR015421">
    <property type="entry name" value="PyrdxlP-dep_Trfase_major"/>
</dbReference>
<evidence type="ECO:0000256" key="3">
    <source>
        <dbReference type="ARBA" id="ARBA00044507"/>
    </source>
</evidence>
<dbReference type="PANTHER" id="PTHR32328:SF0">
    <property type="entry name" value="L-SERYL-TRNA(SEC) SELENIUM TRANSFERASE"/>
    <property type="match status" value="1"/>
</dbReference>
<evidence type="ECO:0000256" key="1">
    <source>
        <dbReference type="ARBA" id="ARBA00001933"/>
    </source>
</evidence>
<evidence type="ECO:0000256" key="2">
    <source>
        <dbReference type="ARBA" id="ARBA00022898"/>
    </source>
</evidence>
<proteinExistence type="inferred from homology"/>
<dbReference type="InterPro" id="IPR018319">
    <property type="entry name" value="SelA-like"/>
</dbReference>
<dbReference type="InterPro" id="IPR015424">
    <property type="entry name" value="PyrdxlP-dep_Trfase"/>
</dbReference>
<evidence type="ECO:0000256" key="4">
    <source>
        <dbReference type="PIRSR" id="PIRSR618319-50"/>
    </source>
</evidence>
<keyword evidence="5" id="KW-0808">Transferase</keyword>
<reference evidence="5" key="1">
    <citation type="journal article" date="2020" name="mSystems">
        <title>Genome- and Community-Level Interaction Insights into Carbon Utilization and Element Cycling Functions of Hydrothermarchaeota in Hydrothermal Sediment.</title>
        <authorList>
            <person name="Zhou Z."/>
            <person name="Liu Y."/>
            <person name="Xu W."/>
            <person name="Pan J."/>
            <person name="Luo Z.H."/>
            <person name="Li M."/>
        </authorList>
    </citation>
    <scope>NUCLEOTIDE SEQUENCE [LARGE SCALE GENOMIC DNA]</scope>
    <source>
        <strain evidence="5">SpSt-210</strain>
    </source>
</reference>
<dbReference type="Gene3D" id="3.40.640.10">
    <property type="entry name" value="Type I PLP-dependent aspartate aminotransferase-like (Major domain)"/>
    <property type="match status" value="1"/>
</dbReference>
<feature type="modified residue" description="N6-(pyridoxal phosphate)lysine" evidence="4">
    <location>
        <position position="216"/>
    </location>
</feature>
<dbReference type="SUPFAM" id="SSF53383">
    <property type="entry name" value="PLP-dependent transferases"/>
    <property type="match status" value="1"/>
</dbReference>
<name>A0A831TKY9_9BACT</name>
<dbReference type="GO" id="GO:0004125">
    <property type="term" value="F:L-seryl-tRNA(Sec) selenium transferase activity"/>
    <property type="evidence" value="ECO:0007669"/>
    <property type="project" value="TreeGrafter"/>
</dbReference>
<dbReference type="PANTHER" id="PTHR32328">
    <property type="entry name" value="L-SERYL-TRNA(SEC) SELENIUM TRANSFERASE"/>
    <property type="match status" value="1"/>
</dbReference>